<feature type="domain" description="eCIS core" evidence="1">
    <location>
        <begin position="4"/>
        <end position="82"/>
    </location>
</feature>
<dbReference type="InterPro" id="IPR025295">
    <property type="entry name" value="eCIS_core_dom"/>
</dbReference>
<dbReference type="RefSeq" id="WP_174137520.1">
    <property type="nucleotide sequence ID" value="NZ_JABUFE010000004.1"/>
</dbReference>
<dbReference type="EMBL" id="JABUFE010000004">
    <property type="protein sequence ID" value="NSX54960.1"/>
    <property type="molecule type" value="Genomic_DNA"/>
</dbReference>
<proteinExistence type="predicted"/>
<evidence type="ECO:0000259" key="1">
    <source>
        <dbReference type="Pfam" id="PF13699"/>
    </source>
</evidence>
<dbReference type="Proteomes" id="UP000777935">
    <property type="component" value="Unassembled WGS sequence"/>
</dbReference>
<name>A0ABX2IQY9_9RHOB</name>
<evidence type="ECO:0000313" key="2">
    <source>
        <dbReference type="EMBL" id="NSX54960.1"/>
    </source>
</evidence>
<evidence type="ECO:0000313" key="3">
    <source>
        <dbReference type="Proteomes" id="UP000777935"/>
    </source>
</evidence>
<keyword evidence="3" id="KW-1185">Reference proteome</keyword>
<reference evidence="2 3" key="1">
    <citation type="submission" date="2020-06" db="EMBL/GenBank/DDBJ databases">
        <title>Sulfitobacter algicola sp. nov., isolated from green algae.</title>
        <authorList>
            <person name="Wang C."/>
        </authorList>
    </citation>
    <scope>NUCLEOTIDE SEQUENCE [LARGE SCALE GENOMIC DNA]</scope>
    <source>
        <strain evidence="2 3">1151</strain>
    </source>
</reference>
<comment type="caution">
    <text evidence="2">The sequence shown here is derived from an EMBL/GenBank/DDBJ whole genome shotgun (WGS) entry which is preliminary data.</text>
</comment>
<sequence length="143" mass="16071">MFLPLSHDTKTAFSSYFDPDLLDQVRYRVGFEGTNLQALSIRLGGADGVTLDNVILFRSDADLTDKHLMAHEIAHVMQYQEWGVGEFARRYVRNPQSVEDEAHQIALSWKPGQQAKITPKDAPLDPVILTLPNYDTACPENAQ</sequence>
<organism evidence="2 3">
    <name type="scientific">Parasulfitobacter algicola</name>
    <dbReference type="NCBI Taxonomy" id="2614809"/>
    <lineage>
        <taxon>Bacteria</taxon>
        <taxon>Pseudomonadati</taxon>
        <taxon>Pseudomonadota</taxon>
        <taxon>Alphaproteobacteria</taxon>
        <taxon>Rhodobacterales</taxon>
        <taxon>Roseobacteraceae</taxon>
        <taxon>Parasulfitobacter</taxon>
    </lineage>
</organism>
<dbReference type="Pfam" id="PF13699">
    <property type="entry name" value="eCIS_core"/>
    <property type="match status" value="1"/>
</dbReference>
<protein>
    <submittedName>
        <fullName evidence="2">DUF4157 domain-containing protein</fullName>
    </submittedName>
</protein>
<accession>A0ABX2IQY9</accession>
<gene>
    <name evidence="2" type="ORF">HRQ87_09115</name>
</gene>